<gene>
    <name evidence="1" type="ORF">BcabD6B2_48220</name>
</gene>
<dbReference type="EMBL" id="BPLF01000004">
    <property type="protein sequence ID" value="GIX65387.1"/>
    <property type="molecule type" value="Genomic_DNA"/>
</dbReference>
<proteinExistence type="predicted"/>
<protein>
    <submittedName>
        <fullName evidence="1">DUF4159 domain-containing protein</fullName>
    </submittedName>
</protein>
<dbReference type="RefSeq" id="XP_067717456.1">
    <property type="nucleotide sequence ID" value="XM_067861355.1"/>
</dbReference>
<evidence type="ECO:0000313" key="2">
    <source>
        <dbReference type="Proteomes" id="UP001497744"/>
    </source>
</evidence>
<evidence type="ECO:0000313" key="1">
    <source>
        <dbReference type="EMBL" id="GIX65387.1"/>
    </source>
</evidence>
<reference evidence="1 2" key="1">
    <citation type="submission" date="2021-06" db="EMBL/GenBank/DDBJ databases">
        <title>Genome sequence of Babesia caballi.</title>
        <authorList>
            <person name="Yamagishi J."/>
            <person name="Kidaka T."/>
            <person name="Ochi A."/>
        </authorList>
    </citation>
    <scope>NUCLEOTIDE SEQUENCE [LARGE SCALE GENOMIC DNA]</scope>
    <source>
        <strain evidence="1">USDA-D6B2</strain>
    </source>
</reference>
<dbReference type="GeneID" id="94196868"/>
<organism evidence="1 2">
    <name type="scientific">Babesia caballi</name>
    <dbReference type="NCBI Taxonomy" id="5871"/>
    <lineage>
        <taxon>Eukaryota</taxon>
        <taxon>Sar</taxon>
        <taxon>Alveolata</taxon>
        <taxon>Apicomplexa</taxon>
        <taxon>Aconoidasida</taxon>
        <taxon>Piroplasmida</taxon>
        <taxon>Babesiidae</taxon>
        <taxon>Babesia</taxon>
    </lineage>
</organism>
<dbReference type="AlphaFoldDB" id="A0AAV4M006"/>
<sequence>MSETKEAPGWSMAKRTSGDLRSARLLVSALAGDLESSSVLGRSCSVAPVSAVGDLVGVLIPLPALGVASAAAAGQLALVGEVVGVVAAGLLAGGSEFALLVDVDCTALELLLLGLEVDVGHQRGALLKHLLDPLLRAKVKQVLNLVYNAQAVVGMLLEVDEVSHVLVEHLGALRVLVESVADGGDELDEAFDKVLEGHLGTVRVHLQKSARDALQDGDGEDLAKEELAHEADVAQYPLLGAATGDLAGFGALSLLVAFLLFRVSTLFGNWLGSGFGVGDIGGVKTVRHRHAAEGLEGILALVEQNTVKESALEADIEVGVEAVLEQVSEIGVHVAVVQLGDRLVEDEVDHGDDVFLNGEVLVDAGELLGNSEELFHGEFVQQAADSALELLLTTDVSLLEGRDARSLGLGLAAPLALGLGALESAAALVSGALAKALRLRERRVGVVSTTATAEFTRLPPAAFGGTMGGNSLEAKRVAVLVGARSETILQKLADTVGFSRRCVLRGHKRRGTQTDDGYRTNILRVELEGISQSLRSFIGSLGGFLSLGSILNLGFQVTVGNGRYSLTLFYIDNPNRFRNNLKFLFGRLGNDGSSSGNGSSFRDGILPGRRHVLATWLNWCRNWYLNWCVNLCPNVFGRR</sequence>
<keyword evidence="2" id="KW-1185">Reference proteome</keyword>
<accession>A0AAV4M006</accession>
<name>A0AAV4M006_BABCB</name>
<dbReference type="Proteomes" id="UP001497744">
    <property type="component" value="Unassembled WGS sequence"/>
</dbReference>
<comment type="caution">
    <text evidence="1">The sequence shown here is derived from an EMBL/GenBank/DDBJ whole genome shotgun (WGS) entry which is preliminary data.</text>
</comment>